<dbReference type="InterPro" id="IPR029062">
    <property type="entry name" value="Class_I_gatase-like"/>
</dbReference>
<dbReference type="FunCoup" id="A0A3G9J370">
    <property type="interactions" value="298"/>
</dbReference>
<feature type="domain" description="DJ-1/PfpI" evidence="1">
    <location>
        <begin position="5"/>
        <end position="165"/>
    </location>
</feature>
<gene>
    <name evidence="2" type="primary">thiJ</name>
    <name evidence="2" type="ORF">SG0102_01400</name>
</gene>
<dbReference type="PANTHER" id="PTHR48094:SF12">
    <property type="entry name" value="PARKINSON DISEASE PROTEIN 7 HOMOLOG"/>
    <property type="match status" value="1"/>
</dbReference>
<dbReference type="Gene3D" id="3.40.50.880">
    <property type="match status" value="1"/>
</dbReference>
<dbReference type="Proteomes" id="UP000268059">
    <property type="component" value="Chromosome"/>
</dbReference>
<dbReference type="InterPro" id="IPR002818">
    <property type="entry name" value="DJ-1/PfpI"/>
</dbReference>
<dbReference type="KEGG" id="ebm:SG0102_01400"/>
<proteinExistence type="predicted"/>
<dbReference type="InterPro" id="IPR050325">
    <property type="entry name" value="Prot/Nucl_acid_deglycase"/>
</dbReference>
<dbReference type="SUPFAM" id="SSF52317">
    <property type="entry name" value="Class I glutamine amidotransferase-like"/>
    <property type="match status" value="1"/>
</dbReference>
<evidence type="ECO:0000313" key="2">
    <source>
        <dbReference type="EMBL" id="BBH25206.1"/>
    </source>
</evidence>
<dbReference type="NCBIfam" id="TIGR01383">
    <property type="entry name" value="not_thiJ"/>
    <property type="match status" value="1"/>
</dbReference>
<dbReference type="PANTHER" id="PTHR48094">
    <property type="entry name" value="PROTEIN/NUCLEIC ACID DEGLYCASE DJ-1-RELATED"/>
    <property type="match status" value="1"/>
</dbReference>
<keyword evidence="3" id="KW-1185">Reference proteome</keyword>
<dbReference type="Pfam" id="PF01965">
    <property type="entry name" value="DJ-1_PfpI"/>
    <property type="match status" value="1"/>
</dbReference>
<dbReference type="GO" id="GO:0005737">
    <property type="term" value="C:cytoplasm"/>
    <property type="evidence" value="ECO:0007669"/>
    <property type="project" value="TreeGrafter"/>
</dbReference>
<dbReference type="CDD" id="cd03135">
    <property type="entry name" value="GATase1_DJ-1"/>
    <property type="match status" value="1"/>
</dbReference>
<evidence type="ECO:0000313" key="3">
    <source>
        <dbReference type="Proteomes" id="UP000268059"/>
    </source>
</evidence>
<organism evidence="2 3">
    <name type="scientific">Intestinibaculum porci</name>
    <dbReference type="NCBI Taxonomy" id="2487118"/>
    <lineage>
        <taxon>Bacteria</taxon>
        <taxon>Bacillati</taxon>
        <taxon>Bacillota</taxon>
        <taxon>Erysipelotrichia</taxon>
        <taxon>Erysipelotrichales</taxon>
        <taxon>Erysipelotrichaceae</taxon>
        <taxon>Intestinibaculum</taxon>
    </lineage>
</organism>
<protein>
    <submittedName>
        <fullName evidence="2">4-methyl-5(B-hydroxyethyl)-thiazole monophosphate biosynthesis protein</fullName>
    </submittedName>
</protein>
<dbReference type="EMBL" id="AP019309">
    <property type="protein sequence ID" value="BBH25206.1"/>
    <property type="molecule type" value="Genomic_DNA"/>
</dbReference>
<dbReference type="OrthoDB" id="9800516at2"/>
<dbReference type="AlphaFoldDB" id="A0A3G9J370"/>
<sequence>MYKVKAAILLADGFEEIEALGVVDILRRANIDIDTVSVQEGFDVTSSREICVKADKLFVNMDQYDMIILPGGAGAWKLREDPRVIELVQKYDKANKMIAAICAAPMVLGKAGVVKGKKVTSYPGEEIESYLKEATYVNERVVTDGNITTSRGPFTAFDFGYALVERLGKDPADLKEGMLYNMFTK</sequence>
<dbReference type="InterPro" id="IPR006287">
    <property type="entry name" value="DJ-1"/>
</dbReference>
<name>A0A3G9J370_9FIRM</name>
<evidence type="ECO:0000259" key="1">
    <source>
        <dbReference type="Pfam" id="PF01965"/>
    </source>
</evidence>
<accession>A0A3G9J370</accession>
<reference evidence="2 3" key="1">
    <citation type="submission" date="2018-11" db="EMBL/GenBank/DDBJ databases">
        <title>Novel Erysipelotrichaceae bacterium isolated from small intestine of a swine.</title>
        <authorList>
            <person name="Kim J.S."/>
            <person name="Choe H."/>
            <person name="Lee Y.R."/>
            <person name="Kim K.M."/>
            <person name="Park D.S."/>
        </authorList>
    </citation>
    <scope>NUCLEOTIDE SEQUENCE [LARGE SCALE GENOMIC DNA]</scope>
    <source>
        <strain evidence="2 3">SG0102</strain>
    </source>
</reference>
<dbReference type="InParanoid" id="A0A3G9J370"/>